<reference evidence="1 2" key="1">
    <citation type="submission" date="2018-04" db="EMBL/GenBank/DDBJ databases">
        <authorList>
            <person name="Vogel A."/>
        </authorList>
    </citation>
    <scope>NUCLEOTIDE SEQUENCE [LARGE SCALE GENOMIC DNA]</scope>
</reference>
<dbReference type="EMBL" id="OOIL02001439">
    <property type="protein sequence ID" value="VFQ75217.1"/>
    <property type="molecule type" value="Genomic_DNA"/>
</dbReference>
<name>A0A484LFU7_9ASTE</name>
<dbReference type="OrthoDB" id="1836820at2759"/>
<evidence type="ECO:0000313" key="2">
    <source>
        <dbReference type="Proteomes" id="UP000595140"/>
    </source>
</evidence>
<keyword evidence="2" id="KW-1185">Reference proteome</keyword>
<proteinExistence type="predicted"/>
<dbReference type="Proteomes" id="UP000595140">
    <property type="component" value="Unassembled WGS sequence"/>
</dbReference>
<organism evidence="1 2">
    <name type="scientific">Cuscuta campestris</name>
    <dbReference type="NCBI Taxonomy" id="132261"/>
    <lineage>
        <taxon>Eukaryota</taxon>
        <taxon>Viridiplantae</taxon>
        <taxon>Streptophyta</taxon>
        <taxon>Embryophyta</taxon>
        <taxon>Tracheophyta</taxon>
        <taxon>Spermatophyta</taxon>
        <taxon>Magnoliopsida</taxon>
        <taxon>eudicotyledons</taxon>
        <taxon>Gunneridae</taxon>
        <taxon>Pentapetalae</taxon>
        <taxon>asterids</taxon>
        <taxon>lamiids</taxon>
        <taxon>Solanales</taxon>
        <taxon>Convolvulaceae</taxon>
        <taxon>Cuscuteae</taxon>
        <taxon>Cuscuta</taxon>
        <taxon>Cuscuta subgen. Grammica</taxon>
        <taxon>Cuscuta sect. Cleistogrammica</taxon>
    </lineage>
</organism>
<sequence>MENSSTPDSTMHLQEDDEEIGQIEQLIHKYRSLQMKATSGAEDSSTNNGAVHVPESHTRLAAQIKKRIDRLLAFNPHQDRLLRTGNAKTSMAASFKAESDCGLSTSANSEAEDVTIYFRLYSGRRDYGSFLNPHTDYEIKWYSISTQRKSVSEDGEDRHIHPAIQDEPGSPYFNVVLPISMFLAGFHFLLGLTSSPSVVMQKRAAGSPYIPSVKNSQYQTGLMVLAFKLDYETTADPATGHIKRRDTRAVFFTWTERISYDFVKNEFKVSRGDRIKDPLECVGGVGHGNLIYFLFNEEPEERANLMVYNDRFHKWYKTPVVGLENFPHALPAGKKQYSRVLPSYTPAKLLLIGKERLCILWADFRGNAARIYCTTFDVHVIDRQPRAVNVSTNVYNVKGSHLNELDAVFIRSQTISQLP</sequence>
<gene>
    <name evidence="1" type="ORF">CCAM_LOCUS16993</name>
</gene>
<protein>
    <submittedName>
        <fullName evidence="1">Uncharacterized protein</fullName>
    </submittedName>
</protein>
<dbReference type="AlphaFoldDB" id="A0A484LFU7"/>
<evidence type="ECO:0000313" key="1">
    <source>
        <dbReference type="EMBL" id="VFQ75217.1"/>
    </source>
</evidence>
<accession>A0A484LFU7</accession>